<reference evidence="7" key="1">
    <citation type="submission" date="2023-03" db="EMBL/GenBank/DDBJ databases">
        <authorList>
            <person name="Steffen K."/>
            <person name="Cardenas P."/>
        </authorList>
    </citation>
    <scope>NUCLEOTIDE SEQUENCE</scope>
</reference>
<feature type="transmembrane region" description="Helical" evidence="6">
    <location>
        <begin position="7"/>
        <end position="26"/>
    </location>
</feature>
<dbReference type="Pfam" id="PF03699">
    <property type="entry name" value="UPF0182"/>
    <property type="match status" value="2"/>
</dbReference>
<feature type="region of interest" description="Disordered" evidence="5">
    <location>
        <begin position="804"/>
        <end position="835"/>
    </location>
</feature>
<gene>
    <name evidence="7" type="ORF">GBAR_LOCUS6689</name>
</gene>
<dbReference type="AlphaFoldDB" id="A0AA35W7F2"/>
<keyword evidence="8" id="KW-1185">Reference proteome</keyword>
<keyword evidence="1" id="KW-1003">Cell membrane</keyword>
<dbReference type="GO" id="GO:0016020">
    <property type="term" value="C:membrane"/>
    <property type="evidence" value="ECO:0007669"/>
    <property type="project" value="InterPro"/>
</dbReference>
<feature type="transmembrane region" description="Helical" evidence="6">
    <location>
        <begin position="330"/>
        <end position="351"/>
    </location>
</feature>
<evidence type="ECO:0000256" key="4">
    <source>
        <dbReference type="ARBA" id="ARBA00023136"/>
    </source>
</evidence>
<feature type="transmembrane region" description="Helical" evidence="6">
    <location>
        <begin position="357"/>
        <end position="377"/>
    </location>
</feature>
<keyword evidence="3 6" id="KW-1133">Transmembrane helix</keyword>
<dbReference type="Proteomes" id="UP001174909">
    <property type="component" value="Unassembled WGS sequence"/>
</dbReference>
<evidence type="ECO:0000256" key="1">
    <source>
        <dbReference type="ARBA" id="ARBA00022475"/>
    </source>
</evidence>
<evidence type="ECO:0000256" key="2">
    <source>
        <dbReference type="ARBA" id="ARBA00022692"/>
    </source>
</evidence>
<feature type="transmembrane region" description="Helical" evidence="6">
    <location>
        <begin position="240"/>
        <end position="263"/>
    </location>
</feature>
<evidence type="ECO:0000256" key="6">
    <source>
        <dbReference type="SAM" id="Phobius"/>
    </source>
</evidence>
<dbReference type="InterPro" id="IPR005372">
    <property type="entry name" value="UPF0182"/>
</dbReference>
<proteinExistence type="predicted"/>
<protein>
    <submittedName>
        <fullName evidence="7">UPF0182 protein Dred_1797</fullName>
    </submittedName>
</protein>
<evidence type="ECO:0000313" key="8">
    <source>
        <dbReference type="Proteomes" id="UP001174909"/>
    </source>
</evidence>
<keyword evidence="4 6" id="KW-0472">Membrane</keyword>
<sequence>MDSRTKRFILTIAILAVVGGLGAIWVNLYPDFLWFKVVDYFSVYTKILTTKIFIGVIVAGCYLAILLTNLALIYRFTPAHLSPSFMGGADFLGDAANNPGDTRKLVYGGLTLLAVLFSVMMGYAASDRWEIYLRYTNAENLAFRAAAPIVVEENFNSAEIPVSQLELQAKNIKVGDQISVQVDGTSQDARVEAILDNAIRLNTPVQIELGQKAFFMSPARDPIFDKDVAYYIFRMPAERYVCGTLFGVFMLVTIFAIVIYFFHGLITGDTSQFRFRPPFNVKAHLFTLVGLTLLFRAWNYRFAMFDLLYTTNDIVRGGGGYAAMKARLPILYFLIGLTVLCALIFIISIFLQRNTLAFGGLAVFLIAGFLGQIYPVAIQRWQVEPRKQVLEADYINYNIKATLQAYGLAENTVTEEEYPLIEQLSYDDIRSPENASVFNSIRLWDWRPLRRTFRQLQELRSQYDFNDVDIDRYVVDGEIRQVMLSGRELNINELPAEIRNDWYKQTYTYTHGYGAVVSPVNEINNGKPNMYIKGLPPIDYTEQWQHRFSETPGPRIYYGERTDRYVIVHPERSEGLEFDYPQEGQQYAEYAYQGKGGVQLSSFWRKMVYMLKFNNEINFVLPGEISSESRILYERNIKSRIQKIAPFLRYDGDPYIIIHDGRLIWMIDAYTITHRYPYSVSMREFVSERRQQISDTQRDGEPWGNYIRNSVKVVVDAYDGTVDFYIMEREQDPIAECYRKIFPNLFKPFEEMPDELKAHIRYPTSMFLIQARVYQNYHMKDPVTFYAGEDKWEIGKELYDNTDAQTRQAASPQPRSPFAPQPVAQSSGANGQPVEPVLCHHQTAGTRGIGIYVDVALHTAQQTESHCMARCPMRLAPIRAAPCLPVPERETGRRTDASRELY</sequence>
<keyword evidence="2 6" id="KW-0812">Transmembrane</keyword>
<feature type="transmembrane region" description="Helical" evidence="6">
    <location>
        <begin position="283"/>
        <end position="309"/>
    </location>
</feature>
<accession>A0AA35W7F2</accession>
<feature type="transmembrane region" description="Helical" evidence="6">
    <location>
        <begin position="105"/>
        <end position="125"/>
    </location>
</feature>
<feature type="compositionally biased region" description="Polar residues" evidence="5">
    <location>
        <begin position="804"/>
        <end position="813"/>
    </location>
</feature>
<evidence type="ECO:0000256" key="3">
    <source>
        <dbReference type="ARBA" id="ARBA00022989"/>
    </source>
</evidence>
<evidence type="ECO:0000313" key="7">
    <source>
        <dbReference type="EMBL" id="CAI8010104.1"/>
    </source>
</evidence>
<comment type="caution">
    <text evidence="7">The sequence shown here is derived from an EMBL/GenBank/DDBJ whole genome shotgun (WGS) entry which is preliminary data.</text>
</comment>
<evidence type="ECO:0000256" key="5">
    <source>
        <dbReference type="SAM" id="MobiDB-lite"/>
    </source>
</evidence>
<feature type="transmembrane region" description="Helical" evidence="6">
    <location>
        <begin position="56"/>
        <end position="76"/>
    </location>
</feature>
<dbReference type="EMBL" id="CASHTH010001009">
    <property type="protein sequence ID" value="CAI8010104.1"/>
    <property type="molecule type" value="Genomic_DNA"/>
</dbReference>
<organism evidence="7 8">
    <name type="scientific">Geodia barretti</name>
    <name type="common">Barrett's horny sponge</name>
    <dbReference type="NCBI Taxonomy" id="519541"/>
    <lineage>
        <taxon>Eukaryota</taxon>
        <taxon>Metazoa</taxon>
        <taxon>Porifera</taxon>
        <taxon>Demospongiae</taxon>
        <taxon>Heteroscleromorpha</taxon>
        <taxon>Tetractinellida</taxon>
        <taxon>Astrophorina</taxon>
        <taxon>Geodiidae</taxon>
        <taxon>Geodia</taxon>
    </lineage>
</organism>
<dbReference type="PANTHER" id="PTHR39344:SF1">
    <property type="entry name" value="UPF0182 PROTEIN SLL1060"/>
    <property type="match status" value="1"/>
</dbReference>
<dbReference type="GO" id="GO:0005576">
    <property type="term" value="C:extracellular region"/>
    <property type="evidence" value="ECO:0007669"/>
    <property type="project" value="TreeGrafter"/>
</dbReference>
<dbReference type="PANTHER" id="PTHR39344">
    <property type="entry name" value="UPF0182 PROTEIN SLL1060"/>
    <property type="match status" value="1"/>
</dbReference>
<name>A0AA35W7F2_GEOBA</name>